<evidence type="ECO:0000256" key="2">
    <source>
        <dbReference type="ARBA" id="ARBA00022676"/>
    </source>
</evidence>
<dbReference type="EMBL" id="FOCT01000002">
    <property type="protein sequence ID" value="SEN04391.1"/>
    <property type="molecule type" value="Genomic_DNA"/>
</dbReference>
<name>A0A1H8DAK0_9PROT</name>
<gene>
    <name evidence="5" type="ORF">SAMN05216404_102217</name>
</gene>
<comment type="similarity">
    <text evidence="1">Belongs to the glycosyltransferase 2 family.</text>
</comment>
<dbReference type="InterPro" id="IPR029044">
    <property type="entry name" value="Nucleotide-diphossugar_trans"/>
</dbReference>
<dbReference type="PANTHER" id="PTHR43179:SF12">
    <property type="entry name" value="GALACTOFURANOSYLTRANSFERASE GLFT2"/>
    <property type="match status" value="1"/>
</dbReference>
<protein>
    <submittedName>
        <fullName evidence="5">Glycosyltransferase, GT2 family</fullName>
    </submittedName>
</protein>
<evidence type="ECO:0000256" key="3">
    <source>
        <dbReference type="ARBA" id="ARBA00022679"/>
    </source>
</evidence>
<dbReference type="Pfam" id="PF00535">
    <property type="entry name" value="Glycos_transf_2"/>
    <property type="match status" value="1"/>
</dbReference>
<dbReference type="InterPro" id="IPR001173">
    <property type="entry name" value="Glyco_trans_2-like"/>
</dbReference>
<feature type="domain" description="Glycosyltransferase 2-like" evidence="4">
    <location>
        <begin position="9"/>
        <end position="136"/>
    </location>
</feature>
<organism evidence="5 6">
    <name type="scientific">Nitrosospira multiformis</name>
    <dbReference type="NCBI Taxonomy" id="1231"/>
    <lineage>
        <taxon>Bacteria</taxon>
        <taxon>Pseudomonadati</taxon>
        <taxon>Pseudomonadota</taxon>
        <taxon>Betaproteobacteria</taxon>
        <taxon>Nitrosomonadales</taxon>
        <taxon>Nitrosomonadaceae</taxon>
        <taxon>Nitrosospira</taxon>
    </lineage>
</organism>
<evidence type="ECO:0000256" key="1">
    <source>
        <dbReference type="ARBA" id="ARBA00006739"/>
    </source>
</evidence>
<keyword evidence="2" id="KW-0328">Glycosyltransferase</keyword>
<reference evidence="5 6" key="1">
    <citation type="submission" date="2016-10" db="EMBL/GenBank/DDBJ databases">
        <authorList>
            <person name="de Groot N.N."/>
        </authorList>
    </citation>
    <scope>NUCLEOTIDE SEQUENCE [LARGE SCALE GENOMIC DNA]</scope>
    <source>
        <strain evidence="5 6">Nl18</strain>
    </source>
</reference>
<evidence type="ECO:0000259" key="4">
    <source>
        <dbReference type="Pfam" id="PF00535"/>
    </source>
</evidence>
<dbReference type="Proteomes" id="UP000183898">
    <property type="component" value="Unassembled WGS sequence"/>
</dbReference>
<accession>A0A1H8DAK0</accession>
<dbReference type="GO" id="GO:0016757">
    <property type="term" value="F:glycosyltransferase activity"/>
    <property type="evidence" value="ECO:0007669"/>
    <property type="project" value="UniProtKB-KW"/>
</dbReference>
<dbReference type="SUPFAM" id="SSF53448">
    <property type="entry name" value="Nucleotide-diphospho-sugar transferases"/>
    <property type="match status" value="1"/>
</dbReference>
<dbReference type="RefSeq" id="WP_074744266.1">
    <property type="nucleotide sequence ID" value="NZ_FOCT01000002.1"/>
</dbReference>
<dbReference type="PANTHER" id="PTHR43179">
    <property type="entry name" value="RHAMNOSYLTRANSFERASE WBBL"/>
    <property type="match status" value="1"/>
</dbReference>
<dbReference type="AlphaFoldDB" id="A0A1H8DAK0"/>
<evidence type="ECO:0000313" key="6">
    <source>
        <dbReference type="Proteomes" id="UP000183898"/>
    </source>
</evidence>
<keyword evidence="3 5" id="KW-0808">Transferase</keyword>
<proteinExistence type="inferred from homology"/>
<evidence type="ECO:0000313" key="5">
    <source>
        <dbReference type="EMBL" id="SEN04391.1"/>
    </source>
</evidence>
<dbReference type="Gene3D" id="3.90.550.10">
    <property type="entry name" value="Spore Coat Polysaccharide Biosynthesis Protein SpsA, Chain A"/>
    <property type="match status" value="1"/>
</dbReference>
<sequence length="348" mass="39179">MPAMPPIDVVIPVYNAPVLTRRCIDSVVACLSQSIRFIFIQDDASGMETHTMLDQLPCERIRVHHARENQGFGASVNEAIGRSDACYVLVLNSDTVVREDFLPLLYAAFVADSRLAVIIPAGNDFAGYDLNRYVRQPGGYVQTHRLRGHAFLIRREVFRDADGFDLAFGRGYYEDVDLGRRLNKRGWRVGVHPDAHIQHEGGGSFGRGRSFKKLVRRNRKLFFSRHPSAKRNILLLSGDCPLAGFPLSLLEALDDVFCGGGYVYWLSPEAAGMLLCLQMRSLSSGVDAAVRLFLCSWREDKRISEIWILPDVPRLRYGALTLWARICGLRILTWERAPAEENCTPKLL</sequence>